<dbReference type="GO" id="GO:0000725">
    <property type="term" value="P:recombinational repair"/>
    <property type="evidence" value="ECO:0007669"/>
    <property type="project" value="TreeGrafter"/>
</dbReference>
<evidence type="ECO:0000256" key="3">
    <source>
        <dbReference type="ARBA" id="ARBA00022806"/>
    </source>
</evidence>
<evidence type="ECO:0000313" key="7">
    <source>
        <dbReference type="EMBL" id="RRC96418.1"/>
    </source>
</evidence>
<gene>
    <name evidence="7" type="ORF">EII11_01905</name>
</gene>
<feature type="binding site" evidence="5">
    <location>
        <begin position="207"/>
        <end position="214"/>
    </location>
    <ligand>
        <name>ATP</name>
        <dbReference type="ChEBI" id="CHEBI:30616"/>
    </ligand>
</feature>
<feature type="domain" description="UvrD-like helicase ATP-binding" evidence="6">
    <location>
        <begin position="186"/>
        <end position="600"/>
    </location>
</feature>
<dbReference type="AlphaFoldDB" id="A0A3P1SGY8"/>
<evidence type="ECO:0000259" key="6">
    <source>
        <dbReference type="PROSITE" id="PS51198"/>
    </source>
</evidence>
<dbReference type="GO" id="GO:0016787">
    <property type="term" value="F:hydrolase activity"/>
    <property type="evidence" value="ECO:0007669"/>
    <property type="project" value="UniProtKB-UniRule"/>
</dbReference>
<dbReference type="InterPro" id="IPR027417">
    <property type="entry name" value="P-loop_NTPase"/>
</dbReference>
<keyword evidence="3 5" id="KW-0347">Helicase</keyword>
<keyword evidence="1 5" id="KW-0547">Nucleotide-binding</keyword>
<dbReference type="PANTHER" id="PTHR11070">
    <property type="entry name" value="UVRD / RECB / PCRA DNA HELICASE FAMILY MEMBER"/>
    <property type="match status" value="1"/>
</dbReference>
<evidence type="ECO:0000256" key="1">
    <source>
        <dbReference type="ARBA" id="ARBA00022741"/>
    </source>
</evidence>
<proteinExistence type="predicted"/>
<evidence type="ECO:0000256" key="2">
    <source>
        <dbReference type="ARBA" id="ARBA00022801"/>
    </source>
</evidence>
<evidence type="ECO:0000256" key="5">
    <source>
        <dbReference type="PROSITE-ProRule" id="PRU00560"/>
    </source>
</evidence>
<organism evidence="7 8">
    <name type="scientific">Schaalia canis</name>
    <dbReference type="NCBI Taxonomy" id="100469"/>
    <lineage>
        <taxon>Bacteria</taxon>
        <taxon>Bacillati</taxon>
        <taxon>Actinomycetota</taxon>
        <taxon>Actinomycetes</taxon>
        <taxon>Actinomycetales</taxon>
        <taxon>Actinomycetaceae</taxon>
        <taxon>Schaalia</taxon>
    </lineage>
</organism>
<evidence type="ECO:0000313" key="8">
    <source>
        <dbReference type="Proteomes" id="UP000280444"/>
    </source>
</evidence>
<sequence length="761" mass="82377">MAPHESADATQAEFAIEQGFVDRAYARLDALRAAYRSTQKSVHANHGVGNAQGWTERDAIAAHLGDVAARLEHVEDRLVFGRLDTDEGEARYIGRTALSNEDATTLLVDWRAPAARPFYQATGKDPLGIVRRRHIQTRARRVISLEDDLLVSDSSALDASSLQGEGALMSALGKARDGRMGDIVATIQAEQDAVIRADDDGLLVLQGGPGTGKTAVALHRAAYLLYAQRERLERSGVLIIGPSRVFLRYIEQVLPSLGESGVVSLTMGDLIPGVKARTFDNEATAEVKGREVWAELARLAVRAIERVPDTDQQLTVWSRTVTLKKSDIAAARTRARRSGKPHNVAREGFALELIDVLATRIILEAKEARDEDSIDPDDLRMWRNEVRASMDARRAINLAWMPTSSVTLLERLWARPDFLAEVNRRAGSPLSAHDCALLRRDKGAALTVSDVPILDELEEHLGTFAPFEHHSSAQRAAEEAEELARAQEALSAQGLGGGIVTAEMLAASARGYTEVAPLAERAASDRSWTYGHIVVDEAQDLSPLAWRALLRRCPSRSFTVVGDLDQRRGHHRPTSWPDALGPAARAYTGEHILTVSYRTPGALTRLAASVMEKAGAPLLHELVAVREVDEAYRVTRIEGAALAPTDVDALWPAVEQAVAQVCARLDDQVGAGMGRVAVVVGQERAALWKADVEGYTGLEQRVSLLGAVGVKGLEFDHVIVVEPGEILADGPGDLFVALTRATQSMHVVHSAPLPAGMECAG</sequence>
<dbReference type="Proteomes" id="UP000280444">
    <property type="component" value="Unassembled WGS sequence"/>
</dbReference>
<dbReference type="GO" id="GO:0005829">
    <property type="term" value="C:cytosol"/>
    <property type="evidence" value="ECO:0007669"/>
    <property type="project" value="TreeGrafter"/>
</dbReference>
<evidence type="ECO:0000256" key="4">
    <source>
        <dbReference type="ARBA" id="ARBA00022840"/>
    </source>
</evidence>
<dbReference type="Gene3D" id="3.40.50.300">
    <property type="entry name" value="P-loop containing nucleotide triphosphate hydrolases"/>
    <property type="match status" value="3"/>
</dbReference>
<dbReference type="InterPro" id="IPR014016">
    <property type="entry name" value="UvrD-like_ATP-bd"/>
</dbReference>
<dbReference type="GO" id="GO:0003677">
    <property type="term" value="F:DNA binding"/>
    <property type="evidence" value="ECO:0007669"/>
    <property type="project" value="InterPro"/>
</dbReference>
<dbReference type="RefSeq" id="WP_124867984.1">
    <property type="nucleotide sequence ID" value="NZ_RQZF01000001.1"/>
</dbReference>
<dbReference type="PANTHER" id="PTHR11070:SF45">
    <property type="entry name" value="DNA 3'-5' HELICASE"/>
    <property type="match status" value="1"/>
</dbReference>
<protein>
    <submittedName>
        <fullName evidence="7">AAA family ATPase</fullName>
    </submittedName>
</protein>
<dbReference type="InterPro" id="IPR000212">
    <property type="entry name" value="DNA_helicase_UvrD/REP"/>
</dbReference>
<keyword evidence="8" id="KW-1185">Reference proteome</keyword>
<dbReference type="OrthoDB" id="9787585at2"/>
<accession>A0A3P1SGY8</accession>
<keyword evidence="4 5" id="KW-0067">ATP-binding</keyword>
<keyword evidence="2 5" id="KW-0378">Hydrolase</keyword>
<dbReference type="GO" id="GO:0005524">
    <property type="term" value="F:ATP binding"/>
    <property type="evidence" value="ECO:0007669"/>
    <property type="project" value="UniProtKB-UniRule"/>
</dbReference>
<comment type="caution">
    <text evidence="7">The sequence shown here is derived from an EMBL/GenBank/DDBJ whole genome shotgun (WGS) entry which is preliminary data.</text>
</comment>
<name>A0A3P1SGY8_9ACTO</name>
<dbReference type="EMBL" id="RQZF01000001">
    <property type="protein sequence ID" value="RRC96418.1"/>
    <property type="molecule type" value="Genomic_DNA"/>
</dbReference>
<dbReference type="GO" id="GO:0043138">
    <property type="term" value="F:3'-5' DNA helicase activity"/>
    <property type="evidence" value="ECO:0007669"/>
    <property type="project" value="TreeGrafter"/>
</dbReference>
<reference evidence="7 8" key="1">
    <citation type="submission" date="2018-11" db="EMBL/GenBank/DDBJ databases">
        <title>Genomes From Bacteria Associated with the Canine Oral Cavity: a Test Case for Automated Genome-Based Taxonomic Assignment.</title>
        <authorList>
            <person name="Coil D.A."/>
            <person name="Jospin G."/>
            <person name="Darling A.E."/>
            <person name="Wallis C."/>
            <person name="Davis I.J."/>
            <person name="Harris S."/>
            <person name="Eisen J.A."/>
            <person name="Holcombe L.J."/>
            <person name="O'Flynn C."/>
        </authorList>
    </citation>
    <scope>NUCLEOTIDE SEQUENCE [LARGE SCALE GENOMIC DNA]</scope>
    <source>
        <strain evidence="7 8">OH770</strain>
    </source>
</reference>
<dbReference type="SUPFAM" id="SSF52540">
    <property type="entry name" value="P-loop containing nucleoside triphosphate hydrolases"/>
    <property type="match status" value="1"/>
</dbReference>
<dbReference type="PROSITE" id="PS51198">
    <property type="entry name" value="UVRD_HELICASE_ATP_BIND"/>
    <property type="match status" value="1"/>
</dbReference>